<evidence type="ECO:0000259" key="2">
    <source>
        <dbReference type="Pfam" id="PF00534"/>
    </source>
</evidence>
<organism evidence="3">
    <name type="scientific">uncultured Desulfovibrio sp</name>
    <dbReference type="NCBI Taxonomy" id="167968"/>
    <lineage>
        <taxon>Bacteria</taxon>
        <taxon>Pseudomonadati</taxon>
        <taxon>Thermodesulfobacteriota</taxon>
        <taxon>Desulfovibrionia</taxon>
        <taxon>Desulfovibrionales</taxon>
        <taxon>Desulfovibrionaceae</taxon>
        <taxon>Desulfovibrio</taxon>
        <taxon>environmental samples</taxon>
    </lineage>
</organism>
<feature type="region of interest" description="Disordered" evidence="1">
    <location>
        <begin position="169"/>
        <end position="216"/>
    </location>
</feature>
<protein>
    <submittedName>
        <fullName evidence="3">Glycosyl transferase group 1</fullName>
    </submittedName>
</protein>
<dbReference type="SUPFAM" id="SSF53756">
    <property type="entry name" value="UDP-Glycosyltransferase/glycogen phosphorylase"/>
    <property type="match status" value="1"/>
</dbReference>
<dbReference type="PANTHER" id="PTHR12526:SF636">
    <property type="entry name" value="BLL3647 PROTEIN"/>
    <property type="match status" value="1"/>
</dbReference>
<evidence type="ECO:0000313" key="3">
    <source>
        <dbReference type="EMBL" id="SCM73151.1"/>
    </source>
</evidence>
<dbReference type="AlphaFoldDB" id="A0A212L6G8"/>
<keyword evidence="3" id="KW-0808">Transferase</keyword>
<name>A0A212L6G8_9BACT</name>
<dbReference type="InterPro" id="IPR001296">
    <property type="entry name" value="Glyco_trans_1"/>
</dbReference>
<gene>
    <name evidence="3" type="ORF">KL86DES1_21077</name>
</gene>
<dbReference type="GO" id="GO:0016757">
    <property type="term" value="F:glycosyltransferase activity"/>
    <property type="evidence" value="ECO:0007669"/>
    <property type="project" value="InterPro"/>
</dbReference>
<accession>A0A212L6G8</accession>
<feature type="domain" description="Glycosyl transferase family 1" evidence="2">
    <location>
        <begin position="276"/>
        <end position="434"/>
    </location>
</feature>
<dbReference type="Pfam" id="PF00534">
    <property type="entry name" value="Glycos_transf_1"/>
    <property type="match status" value="1"/>
</dbReference>
<evidence type="ECO:0000256" key="1">
    <source>
        <dbReference type="SAM" id="MobiDB-lite"/>
    </source>
</evidence>
<dbReference type="EMBL" id="FMJC01000002">
    <property type="protein sequence ID" value="SCM73151.1"/>
    <property type="molecule type" value="Genomic_DNA"/>
</dbReference>
<proteinExistence type="predicted"/>
<dbReference type="PANTHER" id="PTHR12526">
    <property type="entry name" value="GLYCOSYLTRANSFERASE"/>
    <property type="match status" value="1"/>
</dbReference>
<dbReference type="Gene3D" id="3.40.50.2000">
    <property type="entry name" value="Glycogen Phosphorylase B"/>
    <property type="match status" value="2"/>
</dbReference>
<reference evidence="3" key="1">
    <citation type="submission" date="2016-08" db="EMBL/GenBank/DDBJ databases">
        <authorList>
            <person name="Seilhamer J.J."/>
        </authorList>
    </citation>
    <scope>NUCLEOTIDE SEQUENCE</scope>
    <source>
        <strain evidence="3">86-1</strain>
    </source>
</reference>
<sequence>MRVLLIALQNTTPGPASPDEQTRWAELGSPMRTARMEEEHALALARSMRDGGNFAPMLVCLEHSTLHSRAVQLNLPVIPVSGASQRNPLNLWRLWRWQRRHARLLVQTIGQDAMALGRSVLRMRESGATLLAHAFLLRPPAAQSMTGKPFLAAHKILCGSQHILERMPASGTTERAATPCAVTENSATESAATRPDGTPHSGGTARPGLPVGGDSTTAALRAERGEKGRTLRLDGDLLTPIAPGMSLDDFAPAPPWEQAQPSEPIAGETAHSREQRFIFALGDAMTPRSGAQLVTRAMAAMWQRDDLPTWEVRALGGGPRYAELLEEAENLGVSSRLCLLNEQSLPEVLRHCHAWIAPGSSPEERPESLWAGVAAFLPTVCSTSPLHRERLRLDGNDPADVALLVEENDPQALAKAMIDIMQDAPLRRRLAEASQPLRDHVGLESFAARACAQYQQWCRQLGWLDPTPVTGDSRT</sequence>
<dbReference type="RefSeq" id="WP_179980533.1">
    <property type="nucleotide sequence ID" value="NZ_LT608333.1"/>
</dbReference>